<dbReference type="AlphaFoldDB" id="A0A840BHA5"/>
<feature type="domain" description="YtkA-like" evidence="1">
    <location>
        <begin position="22"/>
        <end position="101"/>
    </location>
</feature>
<accession>A0A840BHA5</accession>
<keyword evidence="3" id="KW-1185">Reference proteome</keyword>
<organism evidence="2 3">
    <name type="scientific">Niveibacterium umoris</name>
    <dbReference type="NCBI Taxonomy" id="1193620"/>
    <lineage>
        <taxon>Bacteria</taxon>
        <taxon>Pseudomonadati</taxon>
        <taxon>Pseudomonadota</taxon>
        <taxon>Betaproteobacteria</taxon>
        <taxon>Rhodocyclales</taxon>
        <taxon>Rhodocyclaceae</taxon>
        <taxon>Niveibacterium</taxon>
    </lineage>
</organism>
<gene>
    <name evidence="2" type="ORF">GGR36_001341</name>
</gene>
<dbReference type="RefSeq" id="WP_183633356.1">
    <property type="nucleotide sequence ID" value="NZ_BAABLE010000011.1"/>
</dbReference>
<proteinExistence type="predicted"/>
<evidence type="ECO:0000313" key="2">
    <source>
        <dbReference type="EMBL" id="MBB4012033.1"/>
    </source>
</evidence>
<protein>
    <recommendedName>
        <fullName evidence="1">YtkA-like domain-containing protein</fullName>
    </recommendedName>
</protein>
<dbReference type="Proteomes" id="UP000561045">
    <property type="component" value="Unassembled WGS sequence"/>
</dbReference>
<comment type="caution">
    <text evidence="2">The sequence shown here is derived from an EMBL/GenBank/DDBJ whole genome shotgun (WGS) entry which is preliminary data.</text>
</comment>
<dbReference type="Pfam" id="PF13115">
    <property type="entry name" value="YtkA"/>
    <property type="match status" value="1"/>
</dbReference>
<dbReference type="EMBL" id="JACIET010000001">
    <property type="protein sequence ID" value="MBB4012033.1"/>
    <property type="molecule type" value="Genomic_DNA"/>
</dbReference>
<dbReference type="InterPro" id="IPR032693">
    <property type="entry name" value="YtkA-like_dom"/>
</dbReference>
<name>A0A840BHA5_9RHOO</name>
<reference evidence="2 3" key="1">
    <citation type="submission" date="2020-08" db="EMBL/GenBank/DDBJ databases">
        <title>Genomic Encyclopedia of Type Strains, Phase IV (KMG-IV): sequencing the most valuable type-strain genomes for metagenomic binning, comparative biology and taxonomic classification.</title>
        <authorList>
            <person name="Goeker M."/>
        </authorList>
    </citation>
    <scope>NUCLEOTIDE SEQUENCE [LARGE SCALE GENOMIC DNA]</scope>
    <source>
        <strain evidence="2 3">DSM 106739</strain>
    </source>
</reference>
<evidence type="ECO:0000313" key="3">
    <source>
        <dbReference type="Proteomes" id="UP000561045"/>
    </source>
</evidence>
<sequence length="125" mass="13740">MRPKSLLLLSFTRPPADSKFVVTLHPPATPIAIDQAHTWQVRLASQDGAPIKHARINVDGGMPQHGYGLLTRPRVTQGVTDGTYVIEGMTFSTTGWLEIQLTIESPQGRERVFFDVAVSEYGASH</sequence>
<evidence type="ECO:0000259" key="1">
    <source>
        <dbReference type="Pfam" id="PF13115"/>
    </source>
</evidence>